<keyword evidence="4" id="KW-0808">Transferase</keyword>
<evidence type="ECO:0000256" key="4">
    <source>
        <dbReference type="ARBA" id="ARBA00022679"/>
    </source>
</evidence>
<dbReference type="Gene3D" id="3.30.565.10">
    <property type="entry name" value="Histidine kinase-like ATPase, C-terminal domain"/>
    <property type="match status" value="1"/>
</dbReference>
<dbReference type="EMBL" id="JBICZW010000002">
    <property type="protein sequence ID" value="MFG3188163.1"/>
    <property type="molecule type" value="Genomic_DNA"/>
</dbReference>
<evidence type="ECO:0000313" key="9">
    <source>
        <dbReference type="EMBL" id="MFG3188163.1"/>
    </source>
</evidence>
<evidence type="ECO:0000256" key="7">
    <source>
        <dbReference type="SAM" id="MobiDB-lite"/>
    </source>
</evidence>
<dbReference type="SMART" id="SM00387">
    <property type="entry name" value="HATPase_c"/>
    <property type="match status" value="1"/>
</dbReference>
<feature type="compositionally biased region" description="Low complexity" evidence="7">
    <location>
        <begin position="63"/>
        <end position="75"/>
    </location>
</feature>
<dbReference type="EC" id="2.7.13.3" evidence="2"/>
<dbReference type="RefSeq" id="WP_392879658.1">
    <property type="nucleotide sequence ID" value="NZ_JBICZW010000002.1"/>
</dbReference>
<evidence type="ECO:0000313" key="10">
    <source>
        <dbReference type="Proteomes" id="UP001604282"/>
    </source>
</evidence>
<dbReference type="GO" id="GO:0016301">
    <property type="term" value="F:kinase activity"/>
    <property type="evidence" value="ECO:0007669"/>
    <property type="project" value="UniProtKB-KW"/>
</dbReference>
<sequence>MSGERTWPGSGCRARHGLHRPAGRARHDSGDSRPGGSGSHPSTGVHGGRGPRAPQSAGVLARPVGVVPAPSGVGRSPPPPCGPGPDGPPRQPDPPERLLRNLRANACRHARTEVTVTVNRSAAELVLTVHDDGPGIPPSDRARVFDRFTRLHEARTRRHRHLRSVRSTISDPYAAHRQSWCRRLLPRFPP</sequence>
<comment type="caution">
    <text evidence="9">The sequence shown here is derived from an EMBL/GenBank/DDBJ whole genome shotgun (WGS) entry which is preliminary data.</text>
</comment>
<dbReference type="InterPro" id="IPR003594">
    <property type="entry name" value="HATPase_dom"/>
</dbReference>
<dbReference type="Pfam" id="PF02518">
    <property type="entry name" value="HATPase_c"/>
    <property type="match status" value="1"/>
</dbReference>
<organism evidence="9 10">
    <name type="scientific">Streptomyces omiyaensis</name>
    <dbReference type="NCBI Taxonomy" id="68247"/>
    <lineage>
        <taxon>Bacteria</taxon>
        <taxon>Bacillati</taxon>
        <taxon>Actinomycetota</taxon>
        <taxon>Actinomycetes</taxon>
        <taxon>Kitasatosporales</taxon>
        <taxon>Streptomycetaceae</taxon>
        <taxon>Streptomyces</taxon>
    </lineage>
</organism>
<accession>A0ABW7BQ00</accession>
<keyword evidence="10" id="KW-1185">Reference proteome</keyword>
<feature type="domain" description="Histidine kinase/HSP90-like ATPase" evidence="8">
    <location>
        <begin position="90"/>
        <end position="189"/>
    </location>
</feature>
<dbReference type="Proteomes" id="UP001604282">
    <property type="component" value="Unassembled WGS sequence"/>
</dbReference>
<evidence type="ECO:0000256" key="6">
    <source>
        <dbReference type="ARBA" id="ARBA00023012"/>
    </source>
</evidence>
<dbReference type="CDD" id="cd00075">
    <property type="entry name" value="HATPase"/>
    <property type="match status" value="1"/>
</dbReference>
<reference evidence="9 10" key="1">
    <citation type="submission" date="2024-10" db="EMBL/GenBank/DDBJ databases">
        <title>The Natural Products Discovery Center: Release of the First 8490 Sequenced Strains for Exploring Actinobacteria Biosynthetic Diversity.</title>
        <authorList>
            <person name="Kalkreuter E."/>
            <person name="Kautsar S.A."/>
            <person name="Yang D."/>
            <person name="Bader C.D."/>
            <person name="Teijaro C.N."/>
            <person name="Fluegel L."/>
            <person name="Davis C.M."/>
            <person name="Simpson J.R."/>
            <person name="Lauterbach L."/>
            <person name="Steele A.D."/>
            <person name="Gui C."/>
            <person name="Meng S."/>
            <person name="Li G."/>
            <person name="Viehrig K."/>
            <person name="Ye F."/>
            <person name="Su P."/>
            <person name="Kiefer A.F."/>
            <person name="Nichols A."/>
            <person name="Cepeda A.J."/>
            <person name="Yan W."/>
            <person name="Fan B."/>
            <person name="Jiang Y."/>
            <person name="Adhikari A."/>
            <person name="Zheng C.-J."/>
            <person name="Schuster L."/>
            <person name="Cowan T.M."/>
            <person name="Smanski M.J."/>
            <person name="Chevrette M.G."/>
            <person name="De Carvalho L.P.S."/>
            <person name="Shen B."/>
        </authorList>
    </citation>
    <scope>NUCLEOTIDE SEQUENCE [LARGE SCALE GENOMIC DNA]</scope>
    <source>
        <strain evidence="9 10">NPDC048229</strain>
    </source>
</reference>
<evidence type="ECO:0000256" key="5">
    <source>
        <dbReference type="ARBA" id="ARBA00022777"/>
    </source>
</evidence>
<dbReference type="SUPFAM" id="SSF55874">
    <property type="entry name" value="ATPase domain of HSP90 chaperone/DNA topoisomerase II/histidine kinase"/>
    <property type="match status" value="1"/>
</dbReference>
<feature type="compositionally biased region" description="Pro residues" evidence="7">
    <location>
        <begin position="76"/>
        <end position="92"/>
    </location>
</feature>
<keyword evidence="3" id="KW-0597">Phosphoprotein</keyword>
<evidence type="ECO:0000256" key="2">
    <source>
        <dbReference type="ARBA" id="ARBA00012438"/>
    </source>
</evidence>
<protein>
    <recommendedName>
        <fullName evidence="2">histidine kinase</fullName>
        <ecNumber evidence="2">2.7.13.3</ecNumber>
    </recommendedName>
</protein>
<keyword evidence="5 9" id="KW-0418">Kinase</keyword>
<evidence type="ECO:0000259" key="8">
    <source>
        <dbReference type="SMART" id="SM00387"/>
    </source>
</evidence>
<proteinExistence type="predicted"/>
<dbReference type="InterPro" id="IPR050980">
    <property type="entry name" value="2C_sensor_his_kinase"/>
</dbReference>
<dbReference type="PANTHER" id="PTHR44936:SF9">
    <property type="entry name" value="SENSOR PROTEIN CREC"/>
    <property type="match status" value="1"/>
</dbReference>
<evidence type="ECO:0000256" key="1">
    <source>
        <dbReference type="ARBA" id="ARBA00000085"/>
    </source>
</evidence>
<feature type="compositionally biased region" description="Basic residues" evidence="7">
    <location>
        <begin position="13"/>
        <end position="24"/>
    </location>
</feature>
<name>A0ABW7BQ00_9ACTN</name>
<dbReference type="InterPro" id="IPR036890">
    <property type="entry name" value="HATPase_C_sf"/>
</dbReference>
<gene>
    <name evidence="9" type="ORF">ACGFYS_04425</name>
</gene>
<feature type="region of interest" description="Disordered" evidence="7">
    <location>
        <begin position="1"/>
        <end position="96"/>
    </location>
</feature>
<dbReference type="PANTHER" id="PTHR44936">
    <property type="entry name" value="SENSOR PROTEIN CREC"/>
    <property type="match status" value="1"/>
</dbReference>
<evidence type="ECO:0000256" key="3">
    <source>
        <dbReference type="ARBA" id="ARBA00022553"/>
    </source>
</evidence>
<comment type="catalytic activity">
    <reaction evidence="1">
        <text>ATP + protein L-histidine = ADP + protein N-phospho-L-histidine.</text>
        <dbReference type="EC" id="2.7.13.3"/>
    </reaction>
</comment>
<keyword evidence="6" id="KW-0902">Two-component regulatory system</keyword>